<proteinExistence type="predicted"/>
<keyword evidence="1" id="KW-1185">Reference proteome</keyword>
<dbReference type="Pfam" id="PF11581">
    <property type="entry name" value="Argos"/>
    <property type="match status" value="1"/>
</dbReference>
<dbReference type="Gene3D" id="2.20.20.150">
    <property type="match status" value="1"/>
</dbReference>
<dbReference type="GeneID" id="106459564"/>
<sequence>MEQDVTVSVSGCTTPTLPRLFHLLSSPYSKTDHFKSGHAVLPEQGVAKRLACRAVDRKNSEEDLPECSHFEVCNKVDTYSTPWIERQCRCPAKHSCSLSSKLNDGHTVLDKSTQFKLCEPVSKLPTCRYFRDVTWTYVSHPDNTTQQIMHCVCPKNSVAYILNHQAFYTLSGVGYRYAFVCSPQSWQRCERKEPCRLFTVKKRPGVEEVNSSRLCECPLGFICPERYAEPSVMVDTIGNEDRTRTYSGYCAPAAD</sequence>
<evidence type="ECO:0000313" key="2">
    <source>
        <dbReference type="RefSeq" id="XP_013774645.1"/>
    </source>
</evidence>
<accession>A0ABM1B4H6</accession>
<name>A0ABM1B4H6_LIMPO</name>
<dbReference type="Gene3D" id="2.20.20.160">
    <property type="match status" value="2"/>
</dbReference>
<dbReference type="InterPro" id="IPR021633">
    <property type="entry name" value="Argos"/>
</dbReference>
<dbReference type="RefSeq" id="XP_013774645.1">
    <property type="nucleotide sequence ID" value="XM_013919191.2"/>
</dbReference>
<gene>
    <name evidence="2" type="primary">LOC106459564</name>
</gene>
<organism evidence="1 2">
    <name type="scientific">Limulus polyphemus</name>
    <name type="common">Atlantic horseshoe crab</name>
    <dbReference type="NCBI Taxonomy" id="6850"/>
    <lineage>
        <taxon>Eukaryota</taxon>
        <taxon>Metazoa</taxon>
        <taxon>Ecdysozoa</taxon>
        <taxon>Arthropoda</taxon>
        <taxon>Chelicerata</taxon>
        <taxon>Merostomata</taxon>
        <taxon>Xiphosura</taxon>
        <taxon>Limulidae</taxon>
        <taxon>Limulus</taxon>
    </lineage>
</organism>
<evidence type="ECO:0000313" key="1">
    <source>
        <dbReference type="Proteomes" id="UP000694941"/>
    </source>
</evidence>
<protein>
    <submittedName>
        <fullName evidence="2">Protein giant-lens-like</fullName>
    </submittedName>
</protein>
<reference evidence="2" key="1">
    <citation type="submission" date="2025-08" db="UniProtKB">
        <authorList>
            <consortium name="RefSeq"/>
        </authorList>
    </citation>
    <scope>IDENTIFICATION</scope>
    <source>
        <tissue evidence="2">Muscle</tissue>
    </source>
</reference>
<dbReference type="Proteomes" id="UP000694941">
    <property type="component" value="Unplaced"/>
</dbReference>